<dbReference type="SUPFAM" id="SSF47413">
    <property type="entry name" value="lambda repressor-like DNA-binding domains"/>
    <property type="match status" value="1"/>
</dbReference>
<dbReference type="PANTHER" id="PTHR37038:SF14">
    <property type="entry name" value="TRANSCRIPTIONAL ACTIVATOR"/>
    <property type="match status" value="1"/>
</dbReference>
<dbReference type="EMBL" id="AZDA01000001">
    <property type="protein sequence ID" value="KRK40947.1"/>
    <property type="molecule type" value="Genomic_DNA"/>
</dbReference>
<proteinExistence type="predicted"/>
<dbReference type="CDD" id="cd00093">
    <property type="entry name" value="HTH_XRE"/>
    <property type="match status" value="1"/>
</dbReference>
<dbReference type="Pfam" id="PF01381">
    <property type="entry name" value="HTH_3"/>
    <property type="match status" value="1"/>
</dbReference>
<feature type="domain" description="HTH cro/C1-type" evidence="1">
    <location>
        <begin position="10"/>
        <end position="59"/>
    </location>
</feature>
<evidence type="ECO:0000313" key="2">
    <source>
        <dbReference type="EMBL" id="KRK40947.1"/>
    </source>
</evidence>
<dbReference type="SUPFAM" id="SSF48452">
    <property type="entry name" value="TPR-like"/>
    <property type="match status" value="1"/>
</dbReference>
<gene>
    <name evidence="2" type="ORF">FC07_GL001645</name>
</gene>
<evidence type="ECO:0000259" key="1">
    <source>
        <dbReference type="PROSITE" id="PS50943"/>
    </source>
</evidence>
<keyword evidence="3" id="KW-1185">Reference proteome</keyword>
<dbReference type="InterPro" id="IPR010982">
    <property type="entry name" value="Lambda_DNA-bd_dom_sf"/>
</dbReference>
<dbReference type="PANTHER" id="PTHR37038">
    <property type="entry name" value="TRANSCRIPTIONAL REGULATOR-RELATED"/>
    <property type="match status" value="1"/>
</dbReference>
<dbReference type="STRING" id="1423726.FC07_GL001645"/>
<dbReference type="Proteomes" id="UP000051461">
    <property type="component" value="Unassembled WGS sequence"/>
</dbReference>
<dbReference type="AlphaFoldDB" id="A0A0R1H8H6"/>
<dbReference type="InterPro" id="IPR001387">
    <property type="entry name" value="Cro/C1-type_HTH"/>
</dbReference>
<comment type="caution">
    <text evidence="2">The sequence shown here is derived from an EMBL/GenBank/DDBJ whole genome shotgun (WGS) entry which is preliminary data.</text>
</comment>
<dbReference type="OrthoDB" id="1150409at2"/>
<protein>
    <submittedName>
        <fullName evidence="2">Cro CI family transcriptional regulator</fullName>
    </submittedName>
</protein>
<dbReference type="PROSITE" id="PS50943">
    <property type="entry name" value="HTH_CROC1"/>
    <property type="match status" value="1"/>
</dbReference>
<organism evidence="2 3">
    <name type="scientific">Loigolactobacillus bifermentans DSM 20003</name>
    <dbReference type="NCBI Taxonomy" id="1423726"/>
    <lineage>
        <taxon>Bacteria</taxon>
        <taxon>Bacillati</taxon>
        <taxon>Bacillota</taxon>
        <taxon>Bacilli</taxon>
        <taxon>Lactobacillales</taxon>
        <taxon>Lactobacillaceae</taxon>
        <taxon>Loigolactobacillus</taxon>
    </lineage>
</organism>
<dbReference type="InterPro" id="IPR011990">
    <property type="entry name" value="TPR-like_helical_dom_sf"/>
</dbReference>
<accession>A0A0R1H8H6</accession>
<dbReference type="InterPro" id="IPR053163">
    <property type="entry name" value="HTH-type_regulator_Rgg"/>
</dbReference>
<dbReference type="Gene3D" id="1.25.40.10">
    <property type="entry name" value="Tetratricopeptide repeat domain"/>
    <property type="match status" value="1"/>
</dbReference>
<sequence>MNIAYFVATRKKLGFSQKELSDGICTQATLSRFEKNGQIPAVKTLIQLCNRLNISLGELFPKVEPVQNELKRKMEAIEFNLITAEYQTAWESLATINETEIKDTTQRLDYLYLKGFLLIYTKQELADALFSFSQIIAEANPQQRLYQLLALTGSGMIYTRRQELEKADFYFNRVLHQIYEYPVQTTTDVWRVLNIVYHCGAFYASTGDYETSNALLNYALEICSSNHVTYYVARIAFCLAKNAQQQKAGKKQVLEYLNDARAFARINHNHNKLAEIQAFQAELEA</sequence>
<reference evidence="2 3" key="1">
    <citation type="journal article" date="2015" name="Genome Announc.">
        <title>Expanding the biotechnology potential of lactobacilli through comparative genomics of 213 strains and associated genera.</title>
        <authorList>
            <person name="Sun Z."/>
            <person name="Harris H.M."/>
            <person name="McCann A."/>
            <person name="Guo C."/>
            <person name="Argimon S."/>
            <person name="Zhang W."/>
            <person name="Yang X."/>
            <person name="Jeffery I.B."/>
            <person name="Cooney J.C."/>
            <person name="Kagawa T.F."/>
            <person name="Liu W."/>
            <person name="Song Y."/>
            <person name="Salvetti E."/>
            <person name="Wrobel A."/>
            <person name="Rasinkangas P."/>
            <person name="Parkhill J."/>
            <person name="Rea M.C."/>
            <person name="O'Sullivan O."/>
            <person name="Ritari J."/>
            <person name="Douillard F.P."/>
            <person name="Paul Ross R."/>
            <person name="Yang R."/>
            <person name="Briner A.E."/>
            <person name="Felis G.E."/>
            <person name="de Vos W.M."/>
            <person name="Barrangou R."/>
            <person name="Klaenhammer T.R."/>
            <person name="Caufield P.W."/>
            <person name="Cui Y."/>
            <person name="Zhang H."/>
            <person name="O'Toole P.W."/>
        </authorList>
    </citation>
    <scope>NUCLEOTIDE SEQUENCE [LARGE SCALE GENOMIC DNA]</scope>
    <source>
        <strain evidence="2 3">DSM 20003</strain>
    </source>
</reference>
<dbReference type="GO" id="GO:0003677">
    <property type="term" value="F:DNA binding"/>
    <property type="evidence" value="ECO:0007669"/>
    <property type="project" value="InterPro"/>
</dbReference>
<evidence type="ECO:0000313" key="3">
    <source>
        <dbReference type="Proteomes" id="UP000051461"/>
    </source>
</evidence>
<dbReference type="PATRIC" id="fig|1423726.3.peg.1705"/>
<dbReference type="RefSeq" id="WP_057903080.1">
    <property type="nucleotide sequence ID" value="NZ_AZDA01000001.1"/>
</dbReference>
<name>A0A0R1H8H6_9LACO</name>
<dbReference type="SMART" id="SM00530">
    <property type="entry name" value="HTH_XRE"/>
    <property type="match status" value="1"/>
</dbReference>